<dbReference type="EMBL" id="FN649760">
    <property type="protein sequence ID" value="CBN78163.1"/>
    <property type="molecule type" value="Genomic_DNA"/>
</dbReference>
<organism evidence="2 3">
    <name type="scientific">Ectocarpus siliculosus</name>
    <name type="common">Brown alga</name>
    <name type="synonym">Conferva siliculosa</name>
    <dbReference type="NCBI Taxonomy" id="2880"/>
    <lineage>
        <taxon>Eukaryota</taxon>
        <taxon>Sar</taxon>
        <taxon>Stramenopiles</taxon>
        <taxon>Ochrophyta</taxon>
        <taxon>PX clade</taxon>
        <taxon>Phaeophyceae</taxon>
        <taxon>Ectocarpales</taxon>
        <taxon>Ectocarpaceae</taxon>
        <taxon>Ectocarpus</taxon>
    </lineage>
</organism>
<evidence type="ECO:0000256" key="1">
    <source>
        <dbReference type="SAM" id="MobiDB-lite"/>
    </source>
</evidence>
<reference evidence="2 3" key="1">
    <citation type="journal article" date="2010" name="Nature">
        <title>The Ectocarpus genome and the independent evolution of multicellularity in brown algae.</title>
        <authorList>
            <person name="Cock J.M."/>
            <person name="Sterck L."/>
            <person name="Rouze P."/>
            <person name="Scornet D."/>
            <person name="Allen A.E."/>
            <person name="Amoutzias G."/>
            <person name="Anthouard V."/>
            <person name="Artiguenave F."/>
            <person name="Aury J.M."/>
            <person name="Badger J.H."/>
            <person name="Beszteri B."/>
            <person name="Billiau K."/>
            <person name="Bonnet E."/>
            <person name="Bothwell J.H."/>
            <person name="Bowler C."/>
            <person name="Boyen C."/>
            <person name="Brownlee C."/>
            <person name="Carrano C.J."/>
            <person name="Charrier B."/>
            <person name="Cho G.Y."/>
            <person name="Coelho S.M."/>
            <person name="Collen J."/>
            <person name="Corre E."/>
            <person name="Da Silva C."/>
            <person name="Delage L."/>
            <person name="Delaroque N."/>
            <person name="Dittami S.M."/>
            <person name="Doulbeau S."/>
            <person name="Elias M."/>
            <person name="Farnham G."/>
            <person name="Gachon C.M."/>
            <person name="Gschloessl B."/>
            <person name="Heesch S."/>
            <person name="Jabbari K."/>
            <person name="Jubin C."/>
            <person name="Kawai H."/>
            <person name="Kimura K."/>
            <person name="Kloareg B."/>
            <person name="Kupper F.C."/>
            <person name="Lang D."/>
            <person name="Le Bail A."/>
            <person name="Leblanc C."/>
            <person name="Lerouge P."/>
            <person name="Lohr M."/>
            <person name="Lopez P.J."/>
            <person name="Martens C."/>
            <person name="Maumus F."/>
            <person name="Michel G."/>
            <person name="Miranda-Saavedra D."/>
            <person name="Morales J."/>
            <person name="Moreau H."/>
            <person name="Motomura T."/>
            <person name="Nagasato C."/>
            <person name="Napoli C.A."/>
            <person name="Nelson D.R."/>
            <person name="Nyvall-Collen P."/>
            <person name="Peters A.F."/>
            <person name="Pommier C."/>
            <person name="Potin P."/>
            <person name="Poulain J."/>
            <person name="Quesneville H."/>
            <person name="Read B."/>
            <person name="Rensing S.A."/>
            <person name="Ritter A."/>
            <person name="Rousvoal S."/>
            <person name="Samanta M."/>
            <person name="Samson G."/>
            <person name="Schroeder D.C."/>
            <person name="Segurens B."/>
            <person name="Strittmatter M."/>
            <person name="Tonon T."/>
            <person name="Tregear J.W."/>
            <person name="Valentin K."/>
            <person name="von Dassow P."/>
            <person name="Yamagishi T."/>
            <person name="Van de Peer Y."/>
            <person name="Wincker P."/>
        </authorList>
    </citation>
    <scope>NUCLEOTIDE SEQUENCE [LARGE SCALE GENOMIC DNA]</scope>
    <source>
        <strain evidence="3">Ec32 / CCAP1310/4</strain>
    </source>
</reference>
<accession>D8LCC7</accession>
<protein>
    <submittedName>
        <fullName evidence="2">Uncharacterized protein</fullName>
    </submittedName>
</protein>
<dbReference type="InParanoid" id="D8LCC7"/>
<name>D8LCC7_ECTSI</name>
<keyword evidence="3" id="KW-1185">Reference proteome</keyword>
<gene>
    <name evidence="2" type="ORF">Esi_0100_0092</name>
</gene>
<dbReference type="Proteomes" id="UP000002630">
    <property type="component" value="Unassembled WGS sequence"/>
</dbReference>
<dbReference type="OrthoDB" id="10291788at2759"/>
<feature type="region of interest" description="Disordered" evidence="1">
    <location>
        <begin position="926"/>
        <end position="954"/>
    </location>
</feature>
<feature type="region of interest" description="Disordered" evidence="1">
    <location>
        <begin position="470"/>
        <end position="504"/>
    </location>
</feature>
<sequence>MLSVGWPSCDRPLLCSASVVAVALGVPQENVYPKGPSVQFYKLFLEDTIKEKLERFGAIAVIEWDVLVAHDKSFEKLYVAAFDVVEPFWVKGSILAGTNFHGTVTITDNWHMLGHINGNAIYNNSDPAFADFVEFTLARWGYSYSYDVALWATVSDFPYSWPLWQRFSSKFVSTNLIANVGFLDVDQETVGNALASETMFIHGSLTGGGGTQFASGATAEKGGNAAAASEGGNSLRIMASLEANAAGEDVGGGGPSTRLATPECRTECGSTVSWDLLGGGGGGGGDGVMDMATVCDHATCSAATAGSADGKPGAWSCGAGDEERFGKHCRPCYFDAEEALKADRVLQNQTREASEEQPHHVIMCDTLRPPEASTCSLKCATKKDTICDDRCKSGLFGNYNCNWRDHGEHCRFCFDDTAAAIVADKAAKRTGGRVIMCNTHEPPVELTQAELDALEKERIEHVMEAAASKMANAAKQEKKTSNTKGHANPGGKTAGDEGEPDAPVHPAMIEYSKDLLRGEMCAFATAYYLYLRETEASVRSLAHFLPGMRVRLAVDTIHFSVFNRTLGGYPDVEVVNATTTGGHASLLADVHCGEGTKLILYLGPGDVVSRPFSKKDTHGTRGELLVPYTEPERLDEYHIKRTQATTSLLGFDAPSFSFGTDLFLPAWVNRELRRVLASGTALPSKAWKPDDRDFQRIAMSIMMETEDAFVPELLAALAYSRNPPEIWFLNPTQWVTHHMFKHASVWDVPLVKPRFLCAANLALAKQGYDVARELNRFADFSDGGRGKKCEMGYLALDTSKLQAKPNVEYGSVAKNHRPMPLVEDQRVSLFYDATVAPAAIAADAADAADKNGVGGVRNDTHAEGARMLNATLPTVLKNFPGALEAVIVVPNTDAWREYQLVVGVHNNNGTPFDIKVVNVGGDDASSDWVSKDGTGSGLGEEASPRKAIGRRRGSEAEEQPFPLLWTDTYCSGKFVLHLDLNSVLLERITYDHMFHFEKPVIPLNRFQDVGEWGRSDRGTQSGWTGRVGWRGRGGLIGPEGFGVVFRRQKQ</sequence>
<evidence type="ECO:0000313" key="2">
    <source>
        <dbReference type="EMBL" id="CBN78163.1"/>
    </source>
</evidence>
<proteinExistence type="predicted"/>
<evidence type="ECO:0000313" key="3">
    <source>
        <dbReference type="Proteomes" id="UP000002630"/>
    </source>
</evidence>
<dbReference type="AlphaFoldDB" id="D8LCC7"/>